<keyword evidence="3" id="KW-1185">Reference proteome</keyword>
<name>T1KP33_TETUR</name>
<keyword evidence="1" id="KW-1133">Transmembrane helix</keyword>
<dbReference type="AlphaFoldDB" id="T1KP33"/>
<feature type="transmembrane region" description="Helical" evidence="1">
    <location>
        <begin position="521"/>
        <end position="543"/>
    </location>
</feature>
<dbReference type="eggNOG" id="ENOG502S04E">
    <property type="taxonomic scope" value="Eukaryota"/>
</dbReference>
<evidence type="ECO:0000256" key="1">
    <source>
        <dbReference type="SAM" id="Phobius"/>
    </source>
</evidence>
<organism evidence="2 3">
    <name type="scientific">Tetranychus urticae</name>
    <name type="common">Two-spotted spider mite</name>
    <dbReference type="NCBI Taxonomy" id="32264"/>
    <lineage>
        <taxon>Eukaryota</taxon>
        <taxon>Metazoa</taxon>
        <taxon>Ecdysozoa</taxon>
        <taxon>Arthropoda</taxon>
        <taxon>Chelicerata</taxon>
        <taxon>Arachnida</taxon>
        <taxon>Acari</taxon>
        <taxon>Acariformes</taxon>
        <taxon>Trombidiformes</taxon>
        <taxon>Prostigmata</taxon>
        <taxon>Eleutherengona</taxon>
        <taxon>Raphignathae</taxon>
        <taxon>Tetranychoidea</taxon>
        <taxon>Tetranychidae</taxon>
        <taxon>Tetranychus</taxon>
    </lineage>
</organism>
<evidence type="ECO:0000313" key="3">
    <source>
        <dbReference type="Proteomes" id="UP000015104"/>
    </source>
</evidence>
<dbReference type="EMBL" id="CAEY01000286">
    <property type="status" value="NOT_ANNOTATED_CDS"/>
    <property type="molecule type" value="Genomic_DNA"/>
</dbReference>
<reference evidence="2" key="2">
    <citation type="submission" date="2015-06" db="UniProtKB">
        <authorList>
            <consortium name="EnsemblMetazoa"/>
        </authorList>
    </citation>
    <scope>IDENTIFICATION</scope>
</reference>
<protein>
    <recommendedName>
        <fullName evidence="4">Apple domain-containing protein</fullName>
    </recommendedName>
</protein>
<proteinExistence type="predicted"/>
<dbReference type="EnsemblMetazoa" id="tetur16g03260.1">
    <property type="protein sequence ID" value="tetur16g03260.1"/>
    <property type="gene ID" value="tetur16g03260"/>
</dbReference>
<keyword evidence="1" id="KW-0812">Transmembrane</keyword>
<keyword evidence="1" id="KW-0472">Membrane</keyword>
<dbReference type="HOGENOM" id="CLU_038098_0_0_1"/>
<evidence type="ECO:0000313" key="2">
    <source>
        <dbReference type="EnsemblMetazoa" id="tetur16g03260.1"/>
    </source>
</evidence>
<dbReference type="Proteomes" id="UP000015104">
    <property type="component" value="Unassembled WGS sequence"/>
</dbReference>
<sequence length="621" mass="69489">MIFFTTIAIYKLDSSKKTYTLTDEITRDYINFEKEGLEGELHDEFTLKDCKYLSSNKTLTLAFQFECQGDSCTGLLEKHAYEVKKDLINDAILNLAISPLRIDTVEYNFNGAHLEVEVTFLDKPNFQYVLNPKTVSVSADTLRKSQKIKADTENECLDKLSKYQEKISVVIYKSSDSSCGYLKDFDDLKEDTKAGEPCSIYHFPLNNFARIGQELPLDQIHNTFNKDLKLSMNYIVGKSWQSIEINDIIDKTEHKIASVDAFQSNIRVYAKLKSNDRVTVIVPDAKTLADCYRTCHNSEQLKCNTFSFCSNGDCRVSSLLTDDSFNESHVEQDKSCSIHALNVLNDYSEVPFRKFKTQTSIAVAKSVDSCAESCHASPDCFSFQWCDFQCSFGGFYTDAATEYDGECSVYLPKVSEKYQKTGNKIVSDVLYTEMNLNFEQCASLCHGWSDGDTGCKSFNYCPKSKTESSCSLTQFTVKSTNTKTTEGGDCSNYELKVKSNGKKSKESSSLEVTNGTSGSGAFGIIMLFLFVGGLLGFAAPFGYTKVKQMRSASEANEKSPCKPYHCFLEDANIAVLREASTISSYRSILSGLPAIVTTLFVAHWSKPYKVDHCNTCHGSLR</sequence>
<reference evidence="3" key="1">
    <citation type="submission" date="2011-08" db="EMBL/GenBank/DDBJ databases">
        <authorList>
            <person name="Rombauts S."/>
        </authorList>
    </citation>
    <scope>NUCLEOTIDE SEQUENCE</scope>
    <source>
        <strain evidence="3">London</strain>
    </source>
</reference>
<evidence type="ECO:0008006" key="4">
    <source>
        <dbReference type="Google" id="ProtNLM"/>
    </source>
</evidence>
<dbReference type="SUPFAM" id="SSF57414">
    <property type="entry name" value="Hairpin loop containing domain-like"/>
    <property type="match status" value="1"/>
</dbReference>
<accession>T1KP33</accession>
<dbReference type="Gene3D" id="3.50.4.10">
    <property type="entry name" value="Hepatocyte Growth Factor"/>
    <property type="match status" value="1"/>
</dbReference>